<dbReference type="InterPro" id="IPR051343">
    <property type="entry name" value="G-type_lectin_kinases/EP1-like"/>
</dbReference>
<keyword evidence="26" id="KW-1185">Reference proteome</keyword>
<evidence type="ECO:0000256" key="20">
    <source>
        <dbReference type="SAM" id="Phobius"/>
    </source>
</evidence>
<comment type="similarity">
    <text evidence="18">Belongs to the protein kinase superfamily. Ser/Thr protein kinase family.</text>
</comment>
<keyword evidence="11 20" id="KW-1133">Transmembrane helix</keyword>
<gene>
    <name evidence="25" type="ORF">ACJRO7_033485</name>
</gene>
<dbReference type="Gene3D" id="3.30.200.20">
    <property type="entry name" value="Phosphorylase Kinase, domain 1"/>
    <property type="match status" value="1"/>
</dbReference>
<dbReference type="InterPro" id="IPR001480">
    <property type="entry name" value="Bulb-type_lectin_dom"/>
</dbReference>
<dbReference type="SMART" id="SM00108">
    <property type="entry name" value="B_lectin"/>
    <property type="match status" value="2"/>
</dbReference>
<protein>
    <recommendedName>
        <fullName evidence="18">Receptor-like serine/threonine-protein kinase</fullName>
        <ecNumber evidence="18">2.7.11.1</ecNumber>
    </recommendedName>
</protein>
<dbReference type="EMBL" id="JBJKBG010000008">
    <property type="protein sequence ID" value="KAL3728907.1"/>
    <property type="molecule type" value="Genomic_DNA"/>
</dbReference>
<dbReference type="InterPro" id="IPR036426">
    <property type="entry name" value="Bulb-type_lectin_dom_sf"/>
</dbReference>
<evidence type="ECO:0000256" key="8">
    <source>
        <dbReference type="ARBA" id="ARBA00022741"/>
    </source>
</evidence>
<dbReference type="PANTHER" id="PTHR47976">
    <property type="entry name" value="G-TYPE LECTIN S-RECEPTOR-LIKE SERINE/THREONINE-PROTEIN KINASE SD2-5"/>
    <property type="match status" value="1"/>
</dbReference>
<organism evidence="25 26">
    <name type="scientific">Eucalyptus globulus</name>
    <name type="common">Tasmanian blue gum</name>
    <dbReference type="NCBI Taxonomy" id="34317"/>
    <lineage>
        <taxon>Eukaryota</taxon>
        <taxon>Viridiplantae</taxon>
        <taxon>Streptophyta</taxon>
        <taxon>Embryophyta</taxon>
        <taxon>Tracheophyta</taxon>
        <taxon>Spermatophyta</taxon>
        <taxon>Magnoliopsida</taxon>
        <taxon>eudicotyledons</taxon>
        <taxon>Gunneridae</taxon>
        <taxon>Pentapetalae</taxon>
        <taxon>rosids</taxon>
        <taxon>malvids</taxon>
        <taxon>Myrtales</taxon>
        <taxon>Myrtaceae</taxon>
        <taxon>Myrtoideae</taxon>
        <taxon>Eucalypteae</taxon>
        <taxon>Eucalyptus</taxon>
    </lineage>
</organism>
<keyword evidence="5 20" id="KW-0812">Transmembrane</keyword>
<keyword evidence="10 18" id="KW-0067">ATP-binding</keyword>
<keyword evidence="8 18" id="KW-0547">Nucleotide-binding</keyword>
<evidence type="ECO:0000256" key="9">
    <source>
        <dbReference type="ARBA" id="ARBA00022777"/>
    </source>
</evidence>
<dbReference type="InterPro" id="IPR024171">
    <property type="entry name" value="SRK-like_kinase"/>
</dbReference>
<comment type="catalytic activity">
    <reaction evidence="17 18">
        <text>L-seryl-[protein] + ATP = O-phospho-L-seryl-[protein] + ADP + H(+)</text>
        <dbReference type="Rhea" id="RHEA:17989"/>
        <dbReference type="Rhea" id="RHEA-COMP:9863"/>
        <dbReference type="Rhea" id="RHEA-COMP:11604"/>
        <dbReference type="ChEBI" id="CHEBI:15378"/>
        <dbReference type="ChEBI" id="CHEBI:29999"/>
        <dbReference type="ChEBI" id="CHEBI:30616"/>
        <dbReference type="ChEBI" id="CHEBI:83421"/>
        <dbReference type="ChEBI" id="CHEBI:456216"/>
        <dbReference type="EC" id="2.7.11.1"/>
    </reaction>
</comment>
<comment type="subcellular location">
    <subcellularLocation>
        <location evidence="1">Membrane</location>
        <topology evidence="1">Single-pass type I membrane protein</topology>
    </subcellularLocation>
</comment>
<accession>A0ABD3JQJ6</accession>
<keyword evidence="7" id="KW-0430">Lectin</keyword>
<evidence type="ECO:0000259" key="23">
    <source>
        <dbReference type="PROSITE" id="PS50927"/>
    </source>
</evidence>
<feature type="domain" description="Apple" evidence="24">
    <location>
        <begin position="353"/>
        <end position="432"/>
    </location>
</feature>
<keyword evidence="6 21" id="KW-0732">Signal</keyword>
<evidence type="ECO:0000256" key="6">
    <source>
        <dbReference type="ARBA" id="ARBA00022729"/>
    </source>
</evidence>
<feature type="domain" description="Bulb-type lectin" evidence="23">
    <location>
        <begin position="43"/>
        <end position="159"/>
    </location>
</feature>
<evidence type="ECO:0000256" key="3">
    <source>
        <dbReference type="ARBA" id="ARBA00022536"/>
    </source>
</evidence>
<evidence type="ECO:0000256" key="1">
    <source>
        <dbReference type="ARBA" id="ARBA00004479"/>
    </source>
</evidence>
<feature type="transmembrane region" description="Helical" evidence="20">
    <location>
        <begin position="458"/>
        <end position="481"/>
    </location>
</feature>
<sequence length="803" mass="89500">MANSALRCKHFIRMVATLPFLLALAFIFFTPATAQRQINITLGASLAPNTTTTNSFWLSPSGAFAFGFYQRGDSYAVGVFLPRTPRKTVVWTANRDYPPVPRNSTLRFTSDGRLVLQSTEAQETFVAIPRESAVSASMLDTGNFVLYNSRRDVIWQTSDVPTDTLLAGQHLSPSQQLCSSASESDQSTGLFRLKMQTDGNLVQENGSQFPTPIATPDTAEHSYWASGTNGVGDNVTLYLDNDGSLYLLNATGTYLKNITASGGPPKEGIIYLLRIDPDGIMRLYLYNATQNADLSKIWSSSENKCIPKGLCGLNGFCAMNDQNLECKCLPGFGYVNPGNWTSGCERNFTADSCMRADAAPRYTIQPVSNTVWEDTAYADLIFSTNEECQKACLQDCNCEAVIYNDQSCKKMRLPLKYGRRDLNNANILSIKVGETGSNGNGANGFMPEGKKRPSRRDILFAIASSTAFALMTLAVSGFVVYRYRVRLYEILPKEGSATMIENISPRSFTYEELKRVTKDFAEEIGRGAFGTVYKGTLLNSLEVVAVKKLEKVSSDVESEFQNEVKIIGRTNHRSLVQLLGYCLDGHDRLLVYKYMSNGSLADLLFTAEKQPCWDEKMGIARNIARGLLYLHEECETQIIHCDIKLQNILIDECRRAKISDFGLSKLMKPDQTNTMTRIRGTKGYVAPEWHKNLPVTVKADVYSFGIVLLEIICCRRSVDWSLPDDEAVLEEWAYSCFQERELEKLVNDESTDGRQLERMVKVALWCILEEPSLRPSMRKVLLMLEGTVDIPIPPCPSSFLSAI</sequence>
<dbReference type="SMART" id="SM00220">
    <property type="entry name" value="S_TKc"/>
    <property type="match status" value="1"/>
</dbReference>
<comment type="catalytic activity">
    <reaction evidence="16 18">
        <text>L-threonyl-[protein] + ATP = O-phospho-L-threonyl-[protein] + ADP + H(+)</text>
        <dbReference type="Rhea" id="RHEA:46608"/>
        <dbReference type="Rhea" id="RHEA-COMP:11060"/>
        <dbReference type="Rhea" id="RHEA-COMP:11605"/>
        <dbReference type="ChEBI" id="CHEBI:15378"/>
        <dbReference type="ChEBI" id="CHEBI:30013"/>
        <dbReference type="ChEBI" id="CHEBI:30616"/>
        <dbReference type="ChEBI" id="CHEBI:61977"/>
        <dbReference type="ChEBI" id="CHEBI:456216"/>
        <dbReference type="EC" id="2.7.11.1"/>
    </reaction>
</comment>
<dbReference type="Gene3D" id="1.10.510.10">
    <property type="entry name" value="Transferase(Phosphotransferase) domain 1"/>
    <property type="match status" value="1"/>
</dbReference>
<feature type="domain" description="Protein kinase" evidence="22">
    <location>
        <begin position="518"/>
        <end position="800"/>
    </location>
</feature>
<evidence type="ECO:0000256" key="18">
    <source>
        <dbReference type="PIRNR" id="PIRNR000641"/>
    </source>
</evidence>
<dbReference type="Pfam" id="PF00069">
    <property type="entry name" value="Pkinase"/>
    <property type="match status" value="1"/>
</dbReference>
<proteinExistence type="inferred from homology"/>
<dbReference type="PIRSF" id="PIRSF000641">
    <property type="entry name" value="SRK"/>
    <property type="match status" value="1"/>
</dbReference>
<dbReference type="PANTHER" id="PTHR47976:SF7">
    <property type="entry name" value="RECEPTOR-LIKE SERINE_THREONINE-PROTEIN KINASE"/>
    <property type="match status" value="1"/>
</dbReference>
<dbReference type="FunFam" id="2.90.10.10:FF:000026">
    <property type="entry name" value="Serine/threonine-protein kinase"/>
    <property type="match status" value="1"/>
</dbReference>
<dbReference type="InterPro" id="IPR003609">
    <property type="entry name" value="Pan_app"/>
</dbReference>
<keyword evidence="9 18" id="KW-0418">Kinase</keyword>
<keyword evidence="14" id="KW-0675">Receptor</keyword>
<dbReference type="Gene3D" id="2.90.10.10">
    <property type="entry name" value="Bulb-type lectin domain"/>
    <property type="match status" value="2"/>
</dbReference>
<dbReference type="CDD" id="cd14066">
    <property type="entry name" value="STKc_IRAK"/>
    <property type="match status" value="1"/>
</dbReference>
<dbReference type="EC" id="2.7.11.1" evidence="18"/>
<dbReference type="FunFam" id="3.30.200.20:FF:000059">
    <property type="entry name" value="S-receptor-like serine/threonine-protein kinase"/>
    <property type="match status" value="1"/>
</dbReference>
<dbReference type="SUPFAM" id="SSF56112">
    <property type="entry name" value="Protein kinase-like (PK-like)"/>
    <property type="match status" value="1"/>
</dbReference>
<dbReference type="GO" id="GO:0030246">
    <property type="term" value="F:carbohydrate binding"/>
    <property type="evidence" value="ECO:0007669"/>
    <property type="project" value="UniProtKB-KW"/>
</dbReference>
<evidence type="ECO:0000256" key="7">
    <source>
        <dbReference type="ARBA" id="ARBA00022734"/>
    </source>
</evidence>
<dbReference type="Pfam" id="PF01453">
    <property type="entry name" value="B_lectin"/>
    <property type="match status" value="1"/>
</dbReference>
<dbReference type="SUPFAM" id="SSF51110">
    <property type="entry name" value="alpha-D-mannose-specific plant lectins"/>
    <property type="match status" value="2"/>
</dbReference>
<evidence type="ECO:0000259" key="22">
    <source>
        <dbReference type="PROSITE" id="PS50011"/>
    </source>
</evidence>
<keyword evidence="13" id="KW-1015">Disulfide bond</keyword>
<dbReference type="PROSITE" id="PS50927">
    <property type="entry name" value="BULB_LECTIN"/>
    <property type="match status" value="1"/>
</dbReference>
<keyword evidence="15" id="KW-0325">Glycoprotein</keyword>
<evidence type="ECO:0000256" key="13">
    <source>
        <dbReference type="ARBA" id="ARBA00023157"/>
    </source>
</evidence>
<dbReference type="FunFam" id="1.10.510.10:FF:000237">
    <property type="entry name" value="G-type lectin S-receptor-like serine/threonine-protein kinase"/>
    <property type="match status" value="1"/>
</dbReference>
<keyword evidence="4 18" id="KW-0808">Transferase</keyword>
<keyword evidence="3" id="KW-0245">EGF-like domain</keyword>
<dbReference type="Pfam" id="PF00954">
    <property type="entry name" value="S_locus_glycop"/>
    <property type="match status" value="1"/>
</dbReference>
<evidence type="ECO:0000256" key="11">
    <source>
        <dbReference type="ARBA" id="ARBA00022989"/>
    </source>
</evidence>
<reference evidence="25 26" key="1">
    <citation type="submission" date="2024-11" db="EMBL/GenBank/DDBJ databases">
        <title>Chromosome-level genome assembly of Eucalyptus globulus Labill. provides insights into its genome evolution.</title>
        <authorList>
            <person name="Li X."/>
        </authorList>
    </citation>
    <scope>NUCLEOTIDE SEQUENCE [LARGE SCALE GENOMIC DNA]</scope>
    <source>
        <strain evidence="25">CL2024</strain>
        <tissue evidence="25">Fresh tender leaves</tissue>
    </source>
</reference>
<evidence type="ECO:0000256" key="19">
    <source>
        <dbReference type="PROSITE-ProRule" id="PRU10141"/>
    </source>
</evidence>
<dbReference type="PROSITE" id="PS00107">
    <property type="entry name" value="PROTEIN_KINASE_ATP"/>
    <property type="match status" value="1"/>
</dbReference>
<feature type="signal peptide" evidence="21">
    <location>
        <begin position="1"/>
        <end position="34"/>
    </location>
</feature>
<feature type="chain" id="PRO_5044884857" description="Receptor-like serine/threonine-protein kinase" evidence="21">
    <location>
        <begin position="35"/>
        <end position="803"/>
    </location>
</feature>
<evidence type="ECO:0000256" key="10">
    <source>
        <dbReference type="ARBA" id="ARBA00022840"/>
    </source>
</evidence>
<evidence type="ECO:0000256" key="15">
    <source>
        <dbReference type="ARBA" id="ARBA00023180"/>
    </source>
</evidence>
<dbReference type="InterPro" id="IPR017441">
    <property type="entry name" value="Protein_kinase_ATP_BS"/>
</dbReference>
<dbReference type="InterPro" id="IPR000858">
    <property type="entry name" value="S_locus_glycoprot_dom"/>
</dbReference>
<dbReference type="GO" id="GO:0005524">
    <property type="term" value="F:ATP binding"/>
    <property type="evidence" value="ECO:0007669"/>
    <property type="project" value="UniProtKB-UniRule"/>
</dbReference>
<evidence type="ECO:0000256" key="2">
    <source>
        <dbReference type="ARBA" id="ARBA00022527"/>
    </source>
</evidence>
<evidence type="ECO:0000313" key="26">
    <source>
        <dbReference type="Proteomes" id="UP001634007"/>
    </source>
</evidence>
<dbReference type="GO" id="GO:0004674">
    <property type="term" value="F:protein serine/threonine kinase activity"/>
    <property type="evidence" value="ECO:0007669"/>
    <property type="project" value="UniProtKB-KW"/>
</dbReference>
<evidence type="ECO:0000259" key="24">
    <source>
        <dbReference type="PROSITE" id="PS50948"/>
    </source>
</evidence>
<evidence type="ECO:0000256" key="17">
    <source>
        <dbReference type="ARBA" id="ARBA00048679"/>
    </source>
</evidence>
<dbReference type="InterPro" id="IPR008271">
    <property type="entry name" value="Ser/Thr_kinase_AS"/>
</dbReference>
<dbReference type="PROSITE" id="PS50948">
    <property type="entry name" value="PAN"/>
    <property type="match status" value="1"/>
</dbReference>
<dbReference type="PROSITE" id="PS00108">
    <property type="entry name" value="PROTEIN_KINASE_ST"/>
    <property type="match status" value="1"/>
</dbReference>
<feature type="binding site" evidence="19">
    <location>
        <position position="548"/>
    </location>
    <ligand>
        <name>ATP</name>
        <dbReference type="ChEBI" id="CHEBI:30616"/>
    </ligand>
</feature>
<evidence type="ECO:0000256" key="21">
    <source>
        <dbReference type="SAM" id="SignalP"/>
    </source>
</evidence>
<evidence type="ECO:0000256" key="5">
    <source>
        <dbReference type="ARBA" id="ARBA00022692"/>
    </source>
</evidence>
<dbReference type="AlphaFoldDB" id="A0ABD3JQJ6"/>
<evidence type="ECO:0000256" key="16">
    <source>
        <dbReference type="ARBA" id="ARBA00047899"/>
    </source>
</evidence>
<keyword evidence="2 18" id="KW-0723">Serine/threonine-protein kinase</keyword>
<name>A0ABD3JQJ6_EUCGL</name>
<dbReference type="Proteomes" id="UP001634007">
    <property type="component" value="Unassembled WGS sequence"/>
</dbReference>
<dbReference type="InterPro" id="IPR000719">
    <property type="entry name" value="Prot_kinase_dom"/>
</dbReference>
<evidence type="ECO:0000256" key="4">
    <source>
        <dbReference type="ARBA" id="ARBA00022679"/>
    </source>
</evidence>
<keyword evidence="12 20" id="KW-0472">Membrane</keyword>
<dbReference type="PROSITE" id="PS50011">
    <property type="entry name" value="PROTEIN_KINASE_DOM"/>
    <property type="match status" value="1"/>
</dbReference>
<comment type="caution">
    <text evidence="25">The sequence shown here is derived from an EMBL/GenBank/DDBJ whole genome shotgun (WGS) entry which is preliminary data.</text>
</comment>
<evidence type="ECO:0000313" key="25">
    <source>
        <dbReference type="EMBL" id="KAL3728907.1"/>
    </source>
</evidence>
<dbReference type="InterPro" id="IPR011009">
    <property type="entry name" value="Kinase-like_dom_sf"/>
</dbReference>
<dbReference type="GO" id="GO:0016020">
    <property type="term" value="C:membrane"/>
    <property type="evidence" value="ECO:0007669"/>
    <property type="project" value="UniProtKB-SubCell"/>
</dbReference>
<evidence type="ECO:0000256" key="12">
    <source>
        <dbReference type="ARBA" id="ARBA00023136"/>
    </source>
</evidence>
<evidence type="ECO:0000256" key="14">
    <source>
        <dbReference type="ARBA" id="ARBA00023170"/>
    </source>
</evidence>